<dbReference type="GO" id="GO:0005777">
    <property type="term" value="C:peroxisome"/>
    <property type="evidence" value="ECO:0007669"/>
    <property type="project" value="UniProtKB-SubCell"/>
</dbReference>
<dbReference type="Pfam" id="PF00378">
    <property type="entry name" value="ECH_1"/>
    <property type="match status" value="1"/>
</dbReference>
<dbReference type="OrthoDB" id="409763at2759"/>
<keyword evidence="3" id="KW-0413">Isomerase</keyword>
<dbReference type="SUPFAM" id="SSF52096">
    <property type="entry name" value="ClpP/crotonase"/>
    <property type="match status" value="1"/>
</dbReference>
<protein>
    <recommendedName>
        <fullName evidence="6">Enoyl-CoA hydratase/isomerase family protein</fullName>
    </recommendedName>
</protein>
<name>F0Y2Y3_AURAN</name>
<dbReference type="CDD" id="cd06558">
    <property type="entry name" value="crotonase-like"/>
    <property type="match status" value="1"/>
</dbReference>
<dbReference type="GO" id="GO:0004165">
    <property type="term" value="F:delta(3)-delta(2)-enoyl-CoA isomerase activity"/>
    <property type="evidence" value="ECO:0007669"/>
    <property type="project" value="UniProtKB-ARBA"/>
</dbReference>
<dbReference type="AlphaFoldDB" id="F0Y2Y3"/>
<evidence type="ECO:0000313" key="5">
    <source>
        <dbReference type="Proteomes" id="UP000002729"/>
    </source>
</evidence>
<dbReference type="KEGG" id="aaf:AURANDRAFT_59961"/>
<dbReference type="OMA" id="PYYCAGV"/>
<accession>F0Y2Y3</accession>
<evidence type="ECO:0008006" key="6">
    <source>
        <dbReference type="Google" id="ProtNLM"/>
    </source>
</evidence>
<dbReference type="InterPro" id="IPR029045">
    <property type="entry name" value="ClpP/crotonase-like_dom_sf"/>
</dbReference>
<dbReference type="Proteomes" id="UP000002729">
    <property type="component" value="Unassembled WGS sequence"/>
</dbReference>
<evidence type="ECO:0000256" key="3">
    <source>
        <dbReference type="ARBA" id="ARBA00023235"/>
    </source>
</evidence>
<proteinExistence type="predicted"/>
<feature type="non-terminal residue" evidence="4">
    <location>
        <position position="1"/>
    </location>
</feature>
<evidence type="ECO:0000256" key="2">
    <source>
        <dbReference type="ARBA" id="ARBA00023140"/>
    </source>
</evidence>
<comment type="subcellular location">
    <subcellularLocation>
        <location evidence="1">Peroxisome</location>
    </subcellularLocation>
</comment>
<dbReference type="InParanoid" id="F0Y2Y3"/>
<dbReference type="InterPro" id="IPR051053">
    <property type="entry name" value="ECH/Chromodomain_protein"/>
</dbReference>
<gene>
    <name evidence="4" type="ORF">AURANDRAFT_59961</name>
</gene>
<dbReference type="InterPro" id="IPR001753">
    <property type="entry name" value="Enoyl-CoA_hydra/iso"/>
</dbReference>
<evidence type="ECO:0000256" key="1">
    <source>
        <dbReference type="ARBA" id="ARBA00004275"/>
    </source>
</evidence>
<organism evidence="5">
    <name type="scientific">Aureococcus anophagefferens</name>
    <name type="common">Harmful bloom alga</name>
    <dbReference type="NCBI Taxonomy" id="44056"/>
    <lineage>
        <taxon>Eukaryota</taxon>
        <taxon>Sar</taxon>
        <taxon>Stramenopiles</taxon>
        <taxon>Ochrophyta</taxon>
        <taxon>Pelagophyceae</taxon>
        <taxon>Pelagomonadales</taxon>
        <taxon>Pelagomonadaceae</taxon>
        <taxon>Aureococcus</taxon>
    </lineage>
</organism>
<dbReference type="GeneID" id="20222899"/>
<dbReference type="EMBL" id="GL833124">
    <property type="protein sequence ID" value="EGB10164.1"/>
    <property type="molecule type" value="Genomic_DNA"/>
</dbReference>
<evidence type="ECO:0000313" key="4">
    <source>
        <dbReference type="EMBL" id="EGB10164.1"/>
    </source>
</evidence>
<keyword evidence="2" id="KW-0576">Peroxisome</keyword>
<reference evidence="4 5" key="1">
    <citation type="journal article" date="2011" name="Proc. Natl. Acad. Sci. U.S.A.">
        <title>Niche of harmful alga Aureococcus anophagefferens revealed through ecogenomics.</title>
        <authorList>
            <person name="Gobler C.J."/>
            <person name="Berry D.L."/>
            <person name="Dyhrman S.T."/>
            <person name="Wilhelm S.W."/>
            <person name="Salamov A."/>
            <person name="Lobanov A.V."/>
            <person name="Zhang Y."/>
            <person name="Collier J.L."/>
            <person name="Wurch L.L."/>
            <person name="Kustka A.B."/>
            <person name="Dill B.D."/>
            <person name="Shah M."/>
            <person name="VerBerkmoes N.C."/>
            <person name="Kuo A."/>
            <person name="Terry A."/>
            <person name="Pangilinan J."/>
            <person name="Lindquist E.A."/>
            <person name="Lucas S."/>
            <person name="Paulsen I.T."/>
            <person name="Hattenrath-Lehmann T.K."/>
            <person name="Talmage S.C."/>
            <person name="Walker E.A."/>
            <person name="Koch F."/>
            <person name="Burson A.M."/>
            <person name="Marcoval M.A."/>
            <person name="Tang Y.Z."/>
            <person name="Lecleir G.R."/>
            <person name="Coyne K.J."/>
            <person name="Berg G.M."/>
            <person name="Bertrand E.M."/>
            <person name="Saito M.A."/>
            <person name="Gladyshev V.N."/>
            <person name="Grigoriev I.V."/>
        </authorList>
    </citation>
    <scope>NUCLEOTIDE SEQUENCE [LARGE SCALE GENOMIC DNA]</scope>
    <source>
        <strain evidence="5">CCMP 1984</strain>
    </source>
</reference>
<dbReference type="PANTHER" id="PTHR43684:SF1">
    <property type="entry name" value="ENOYL-COA DELTA ISOMERASE 2"/>
    <property type="match status" value="1"/>
</dbReference>
<dbReference type="Gene3D" id="3.90.226.10">
    <property type="entry name" value="2-enoyl-CoA Hydratase, Chain A, domain 1"/>
    <property type="match status" value="1"/>
</dbReference>
<dbReference type="RefSeq" id="XP_009034988.1">
    <property type="nucleotide sequence ID" value="XM_009036740.1"/>
</dbReference>
<sequence>TLASDRDGVRTVTLNNPSKYNGWNQAMLLSVHTQFVDAAQDDAVKAVILTGAGDYYCAGVDLASSLTPMMPAALHEMIYRSNKKVFDTFLDFPKPLCVAVNGPNIGAAVTTATLADGVVASERATFSTPFARLGVTPEGCSSVHFEYLMGAEHAARMLGDEGWAPTGAEAAAAGLVDRCVPHDELLDAADAVVRGWLADPAYAKAHRGFADTAALKAVNERESRDLADAFLSTKFLRAQADFLSSKGKTRPALAFKVLIATRP</sequence>
<dbReference type="PANTHER" id="PTHR43684">
    <property type="match status" value="1"/>
</dbReference>
<feature type="non-terminal residue" evidence="4">
    <location>
        <position position="263"/>
    </location>
</feature>
<keyword evidence="5" id="KW-1185">Reference proteome</keyword>
<dbReference type="eggNOG" id="KOG0016">
    <property type="taxonomic scope" value="Eukaryota"/>
</dbReference>